<protein>
    <submittedName>
        <fullName evidence="1">Uncharacterized protein</fullName>
    </submittedName>
</protein>
<organism evidence="1">
    <name type="scientific">Virus sp. ctAgr11</name>
    <dbReference type="NCBI Taxonomy" id="2825800"/>
    <lineage>
        <taxon>Viruses</taxon>
    </lineage>
</organism>
<evidence type="ECO:0000313" key="1">
    <source>
        <dbReference type="EMBL" id="DAE31444.1"/>
    </source>
</evidence>
<name>A0A8S5RKE1_9VIRU</name>
<reference evidence="1" key="1">
    <citation type="journal article" date="2021" name="Proc. Natl. Acad. Sci. U.S.A.">
        <title>A Catalog of Tens of Thousands of Viruses from Human Metagenomes Reveals Hidden Associations with Chronic Diseases.</title>
        <authorList>
            <person name="Tisza M.J."/>
            <person name="Buck C.B."/>
        </authorList>
    </citation>
    <scope>NUCLEOTIDE SEQUENCE</scope>
    <source>
        <strain evidence="1">CtAgr11</strain>
    </source>
</reference>
<dbReference type="EMBL" id="BK059108">
    <property type="protein sequence ID" value="DAE31444.1"/>
    <property type="molecule type" value="Genomic_DNA"/>
</dbReference>
<sequence length="30" mass="3493">MNSYLFSSNELQKTRNNIRLSLMQLSIGYA</sequence>
<accession>A0A8S5RKE1</accession>
<proteinExistence type="predicted"/>